<proteinExistence type="inferred from homology"/>
<keyword evidence="5" id="KW-0479">Metal-binding</keyword>
<dbReference type="InterPro" id="IPR052038">
    <property type="entry name" value="Type-VII_TA_antitoxin"/>
</dbReference>
<evidence type="ECO:0000259" key="10">
    <source>
        <dbReference type="Pfam" id="PF01909"/>
    </source>
</evidence>
<dbReference type="CDD" id="cd05403">
    <property type="entry name" value="NT_KNTase_like"/>
    <property type="match status" value="1"/>
</dbReference>
<keyword evidence="7" id="KW-0067">ATP-binding</keyword>
<keyword evidence="12" id="KW-1185">Reference proteome</keyword>
<dbReference type="Proteomes" id="UP000541352">
    <property type="component" value="Unassembled WGS sequence"/>
</dbReference>
<organism evidence="11 12">
    <name type="scientific">Runella defluvii</name>
    <dbReference type="NCBI Taxonomy" id="370973"/>
    <lineage>
        <taxon>Bacteria</taxon>
        <taxon>Pseudomonadati</taxon>
        <taxon>Bacteroidota</taxon>
        <taxon>Cytophagia</taxon>
        <taxon>Cytophagales</taxon>
        <taxon>Spirosomataceae</taxon>
        <taxon>Runella</taxon>
    </lineage>
</organism>
<sequence>MIESQKIKELLFAIKPELFKRYPISRLAIFGSVARNETTPLSDVDILVEFNKPIGFQFFNLAKELENYLQMPVDLVSRNGIKPSYFAEIEPDLMYV</sequence>
<dbReference type="EMBL" id="JACIBY010000003">
    <property type="protein sequence ID" value="MBB3837574.1"/>
    <property type="molecule type" value="Genomic_DNA"/>
</dbReference>
<dbReference type="Gene3D" id="3.30.460.10">
    <property type="entry name" value="Beta Polymerase, domain 2"/>
    <property type="match status" value="1"/>
</dbReference>
<evidence type="ECO:0000256" key="7">
    <source>
        <dbReference type="ARBA" id="ARBA00022840"/>
    </source>
</evidence>
<evidence type="ECO:0000313" key="12">
    <source>
        <dbReference type="Proteomes" id="UP000541352"/>
    </source>
</evidence>
<evidence type="ECO:0000256" key="3">
    <source>
        <dbReference type="ARBA" id="ARBA00022679"/>
    </source>
</evidence>
<dbReference type="InterPro" id="IPR002934">
    <property type="entry name" value="Polymerase_NTP_transf_dom"/>
</dbReference>
<comment type="cofactor">
    <cofactor evidence="1">
        <name>Mg(2+)</name>
        <dbReference type="ChEBI" id="CHEBI:18420"/>
    </cofactor>
</comment>
<feature type="domain" description="Polymerase nucleotidyl transferase" evidence="10">
    <location>
        <begin position="16"/>
        <end position="83"/>
    </location>
</feature>
<name>A0A7W5ZKP0_9BACT</name>
<dbReference type="SUPFAM" id="SSF81301">
    <property type="entry name" value="Nucleotidyltransferase"/>
    <property type="match status" value="1"/>
</dbReference>
<evidence type="ECO:0000256" key="6">
    <source>
        <dbReference type="ARBA" id="ARBA00022741"/>
    </source>
</evidence>
<dbReference type="PANTHER" id="PTHR33571:SF14">
    <property type="entry name" value="PROTEIN ADENYLYLTRANSFERASE MJ0435-RELATED"/>
    <property type="match status" value="1"/>
</dbReference>
<keyword evidence="3" id="KW-0808">Transferase</keyword>
<dbReference type="GO" id="GO:0005524">
    <property type="term" value="F:ATP binding"/>
    <property type="evidence" value="ECO:0007669"/>
    <property type="project" value="UniProtKB-KW"/>
</dbReference>
<gene>
    <name evidence="11" type="ORF">FHS57_001571</name>
</gene>
<evidence type="ECO:0000256" key="9">
    <source>
        <dbReference type="ARBA" id="ARBA00038276"/>
    </source>
</evidence>
<keyword evidence="4" id="KW-0548">Nucleotidyltransferase</keyword>
<reference evidence="11 12" key="1">
    <citation type="submission" date="2020-08" db="EMBL/GenBank/DDBJ databases">
        <title>Genomic Encyclopedia of Type Strains, Phase IV (KMG-IV): sequencing the most valuable type-strain genomes for metagenomic binning, comparative biology and taxonomic classification.</title>
        <authorList>
            <person name="Goeker M."/>
        </authorList>
    </citation>
    <scope>NUCLEOTIDE SEQUENCE [LARGE SCALE GENOMIC DNA]</scope>
    <source>
        <strain evidence="11 12">DSM 17976</strain>
    </source>
</reference>
<keyword evidence="8" id="KW-0460">Magnesium</keyword>
<evidence type="ECO:0000313" key="11">
    <source>
        <dbReference type="EMBL" id="MBB3837574.1"/>
    </source>
</evidence>
<keyword evidence="2" id="KW-1277">Toxin-antitoxin system</keyword>
<protein>
    <recommendedName>
        <fullName evidence="10">Polymerase nucleotidyl transferase domain-containing protein</fullName>
    </recommendedName>
</protein>
<comment type="similarity">
    <text evidence="9">Belongs to the MntA antitoxin family.</text>
</comment>
<dbReference type="Pfam" id="PF01909">
    <property type="entry name" value="NTP_transf_2"/>
    <property type="match status" value="1"/>
</dbReference>
<evidence type="ECO:0000256" key="4">
    <source>
        <dbReference type="ARBA" id="ARBA00022695"/>
    </source>
</evidence>
<dbReference type="PANTHER" id="PTHR33571">
    <property type="entry name" value="SSL8005 PROTEIN"/>
    <property type="match status" value="1"/>
</dbReference>
<keyword evidence="6" id="KW-0547">Nucleotide-binding</keyword>
<dbReference type="AlphaFoldDB" id="A0A7W5ZKP0"/>
<evidence type="ECO:0000256" key="1">
    <source>
        <dbReference type="ARBA" id="ARBA00001946"/>
    </source>
</evidence>
<evidence type="ECO:0000256" key="2">
    <source>
        <dbReference type="ARBA" id="ARBA00022649"/>
    </source>
</evidence>
<evidence type="ECO:0000256" key="8">
    <source>
        <dbReference type="ARBA" id="ARBA00022842"/>
    </source>
</evidence>
<accession>A0A7W5ZKP0</accession>
<dbReference type="GO" id="GO:0046872">
    <property type="term" value="F:metal ion binding"/>
    <property type="evidence" value="ECO:0007669"/>
    <property type="project" value="UniProtKB-KW"/>
</dbReference>
<comment type="caution">
    <text evidence="11">The sequence shown here is derived from an EMBL/GenBank/DDBJ whole genome shotgun (WGS) entry which is preliminary data.</text>
</comment>
<evidence type="ECO:0000256" key="5">
    <source>
        <dbReference type="ARBA" id="ARBA00022723"/>
    </source>
</evidence>
<dbReference type="GO" id="GO:0016779">
    <property type="term" value="F:nucleotidyltransferase activity"/>
    <property type="evidence" value="ECO:0007669"/>
    <property type="project" value="UniProtKB-KW"/>
</dbReference>
<dbReference type="InterPro" id="IPR043519">
    <property type="entry name" value="NT_sf"/>
</dbReference>